<comment type="similarity">
    <text evidence="1">Belongs to the Cyclase 1 superfamily.</text>
</comment>
<keyword evidence="3" id="KW-1185">Reference proteome</keyword>
<gene>
    <name evidence="2" type="ORF">AK830_g5705</name>
</gene>
<dbReference type="AlphaFoldDB" id="A0A0P7BDX0"/>
<dbReference type="OrthoDB" id="5396at2759"/>
<comment type="caution">
    <text evidence="2">The sequence shown here is derived from an EMBL/GenBank/DDBJ whole genome shotgun (WGS) entry which is preliminary data.</text>
</comment>
<evidence type="ECO:0000313" key="2">
    <source>
        <dbReference type="EMBL" id="KPM40867.1"/>
    </source>
</evidence>
<dbReference type="InterPro" id="IPR037175">
    <property type="entry name" value="KFase_sf"/>
</dbReference>
<dbReference type="EMBL" id="LKCW01000075">
    <property type="protein sequence ID" value="KPM40867.1"/>
    <property type="molecule type" value="Genomic_DNA"/>
</dbReference>
<reference evidence="2 3" key="1">
    <citation type="submission" date="2015-09" db="EMBL/GenBank/DDBJ databases">
        <title>Draft genome of a European isolate of the apple canker pathogen Neonectria ditissima.</title>
        <authorList>
            <person name="Gomez-Cortecero A."/>
            <person name="Harrison R.J."/>
            <person name="Armitage A.D."/>
        </authorList>
    </citation>
    <scope>NUCLEOTIDE SEQUENCE [LARGE SCALE GENOMIC DNA]</scope>
    <source>
        <strain evidence="2 3">R09/05</strain>
    </source>
</reference>
<dbReference type="Pfam" id="PF04199">
    <property type="entry name" value="Cyclase"/>
    <property type="match status" value="1"/>
</dbReference>
<dbReference type="GO" id="GO:0004061">
    <property type="term" value="F:arylformamidase activity"/>
    <property type="evidence" value="ECO:0007669"/>
    <property type="project" value="InterPro"/>
</dbReference>
<evidence type="ECO:0000313" key="3">
    <source>
        <dbReference type="Proteomes" id="UP000050424"/>
    </source>
</evidence>
<dbReference type="Gene3D" id="3.50.30.50">
    <property type="entry name" value="Putative cyclase"/>
    <property type="match status" value="1"/>
</dbReference>
<evidence type="ECO:0000256" key="1">
    <source>
        <dbReference type="ARBA" id="ARBA00007865"/>
    </source>
</evidence>
<dbReference type="SUPFAM" id="SSF102198">
    <property type="entry name" value="Putative cyclase"/>
    <property type="match status" value="1"/>
</dbReference>
<accession>A0A0P7BDX0</accession>
<proteinExistence type="inferred from homology"/>
<dbReference type="PANTHER" id="PTHR34861:SF10">
    <property type="entry name" value="CYCLASE"/>
    <property type="match status" value="1"/>
</dbReference>
<protein>
    <recommendedName>
        <fullName evidence="4">Cyclase</fullName>
    </recommendedName>
</protein>
<name>A0A0P7BDX0_9HYPO</name>
<dbReference type="GO" id="GO:0019441">
    <property type="term" value="P:L-tryptophan catabolic process to kynurenine"/>
    <property type="evidence" value="ECO:0007669"/>
    <property type="project" value="InterPro"/>
</dbReference>
<dbReference type="PANTHER" id="PTHR34861">
    <property type="match status" value="1"/>
</dbReference>
<organism evidence="2 3">
    <name type="scientific">Neonectria ditissima</name>
    <dbReference type="NCBI Taxonomy" id="78410"/>
    <lineage>
        <taxon>Eukaryota</taxon>
        <taxon>Fungi</taxon>
        <taxon>Dikarya</taxon>
        <taxon>Ascomycota</taxon>
        <taxon>Pezizomycotina</taxon>
        <taxon>Sordariomycetes</taxon>
        <taxon>Hypocreomycetidae</taxon>
        <taxon>Hypocreales</taxon>
        <taxon>Nectriaceae</taxon>
        <taxon>Neonectria</taxon>
    </lineage>
</organism>
<dbReference type="InterPro" id="IPR007325">
    <property type="entry name" value="KFase/CYL"/>
</dbReference>
<dbReference type="Proteomes" id="UP000050424">
    <property type="component" value="Unassembled WGS sequence"/>
</dbReference>
<sequence length="362" mass="39210">MAAFDLNSVPDFDDLPKVDGMPQGCAWGVFDRDGKKDMVGTLNFLTPEVVKASASEVKDGVSISLNWPLNAMNKLAIPGRKPVEHRVLYIPESMAALPFDQGKSWDDELDFNTQGSSQWDSLCHFQHQPSGLAYNGANPSMEALSAKSTASNAMPTLDHWHARGCIAGRGVLIDFKAFAEETGIAFHPFDGDRIKTGDIEACAAHFGVEFRPGDVLLVRTGATEVVDKMDPADLAKMGAGTLSGLDGSEDMARWLWNKRFAAAASDSSSFEAFPPLKPDGSIGGMKDLGTRPLEDRADLSLQETVLHTYLLNLFGMSIGELWDLSKLSAYCKQAKRYSFMMTSSPLNQPGLIGSPPNAIAIF</sequence>
<evidence type="ECO:0008006" key="4">
    <source>
        <dbReference type="Google" id="ProtNLM"/>
    </source>
</evidence>